<dbReference type="AlphaFoldDB" id="A0AAE0MBG9"/>
<feature type="transmembrane region" description="Helical" evidence="1">
    <location>
        <begin position="39"/>
        <end position="58"/>
    </location>
</feature>
<keyword evidence="1" id="KW-0812">Transmembrane</keyword>
<keyword evidence="3" id="KW-1185">Reference proteome</keyword>
<keyword evidence="1" id="KW-0472">Membrane</keyword>
<feature type="transmembrane region" description="Helical" evidence="1">
    <location>
        <begin position="7"/>
        <end position="33"/>
    </location>
</feature>
<gene>
    <name evidence="2" type="ORF">B0H66DRAFT_550671</name>
</gene>
<keyword evidence="1" id="KW-1133">Transmembrane helix</keyword>
<evidence type="ECO:0000256" key="1">
    <source>
        <dbReference type="SAM" id="Phobius"/>
    </source>
</evidence>
<comment type="caution">
    <text evidence="2">The sequence shown here is derived from an EMBL/GenBank/DDBJ whole genome shotgun (WGS) entry which is preliminary data.</text>
</comment>
<name>A0AAE0MBG9_9PEZI</name>
<organism evidence="2 3">
    <name type="scientific">Apodospora peruviana</name>
    <dbReference type="NCBI Taxonomy" id="516989"/>
    <lineage>
        <taxon>Eukaryota</taxon>
        <taxon>Fungi</taxon>
        <taxon>Dikarya</taxon>
        <taxon>Ascomycota</taxon>
        <taxon>Pezizomycotina</taxon>
        <taxon>Sordariomycetes</taxon>
        <taxon>Sordariomycetidae</taxon>
        <taxon>Sordariales</taxon>
        <taxon>Lasiosphaeriaceae</taxon>
        <taxon>Apodospora</taxon>
    </lineage>
</organism>
<evidence type="ECO:0000313" key="3">
    <source>
        <dbReference type="Proteomes" id="UP001283341"/>
    </source>
</evidence>
<reference evidence="2" key="1">
    <citation type="journal article" date="2023" name="Mol. Phylogenet. Evol.">
        <title>Genome-scale phylogeny and comparative genomics of the fungal order Sordariales.</title>
        <authorList>
            <person name="Hensen N."/>
            <person name="Bonometti L."/>
            <person name="Westerberg I."/>
            <person name="Brannstrom I.O."/>
            <person name="Guillou S."/>
            <person name="Cros-Aarteil S."/>
            <person name="Calhoun S."/>
            <person name="Haridas S."/>
            <person name="Kuo A."/>
            <person name="Mondo S."/>
            <person name="Pangilinan J."/>
            <person name="Riley R."/>
            <person name="LaButti K."/>
            <person name="Andreopoulos B."/>
            <person name="Lipzen A."/>
            <person name="Chen C."/>
            <person name="Yan M."/>
            <person name="Daum C."/>
            <person name="Ng V."/>
            <person name="Clum A."/>
            <person name="Steindorff A."/>
            <person name="Ohm R.A."/>
            <person name="Martin F."/>
            <person name="Silar P."/>
            <person name="Natvig D.O."/>
            <person name="Lalanne C."/>
            <person name="Gautier V."/>
            <person name="Ament-Velasquez S.L."/>
            <person name="Kruys A."/>
            <person name="Hutchinson M.I."/>
            <person name="Powell A.J."/>
            <person name="Barry K."/>
            <person name="Miller A.N."/>
            <person name="Grigoriev I.V."/>
            <person name="Debuchy R."/>
            <person name="Gladieux P."/>
            <person name="Hiltunen Thoren M."/>
            <person name="Johannesson H."/>
        </authorList>
    </citation>
    <scope>NUCLEOTIDE SEQUENCE</scope>
    <source>
        <strain evidence="2">CBS 118394</strain>
    </source>
</reference>
<reference evidence="2" key="2">
    <citation type="submission" date="2023-06" db="EMBL/GenBank/DDBJ databases">
        <authorList>
            <consortium name="Lawrence Berkeley National Laboratory"/>
            <person name="Haridas S."/>
            <person name="Hensen N."/>
            <person name="Bonometti L."/>
            <person name="Westerberg I."/>
            <person name="Brannstrom I.O."/>
            <person name="Guillou S."/>
            <person name="Cros-Aarteil S."/>
            <person name="Calhoun S."/>
            <person name="Kuo A."/>
            <person name="Mondo S."/>
            <person name="Pangilinan J."/>
            <person name="Riley R."/>
            <person name="Labutti K."/>
            <person name="Andreopoulos B."/>
            <person name="Lipzen A."/>
            <person name="Chen C."/>
            <person name="Yanf M."/>
            <person name="Daum C."/>
            <person name="Ng V."/>
            <person name="Clum A."/>
            <person name="Steindorff A."/>
            <person name="Ohm R."/>
            <person name="Martin F."/>
            <person name="Silar P."/>
            <person name="Natvig D."/>
            <person name="Lalanne C."/>
            <person name="Gautier V."/>
            <person name="Ament-Velasquez S.L."/>
            <person name="Kruys A."/>
            <person name="Hutchinson M.I."/>
            <person name="Powell A.J."/>
            <person name="Barry K."/>
            <person name="Miller A.N."/>
            <person name="Grigoriev I.V."/>
            <person name="Debuchy R."/>
            <person name="Gladieux P."/>
            <person name="Thoren M.H."/>
            <person name="Johannesson H."/>
        </authorList>
    </citation>
    <scope>NUCLEOTIDE SEQUENCE</scope>
    <source>
        <strain evidence="2">CBS 118394</strain>
    </source>
</reference>
<sequence length="65" mass="7197">MRKCSFIIFSVLIHCTVLFLVFSPLLSCLGVVFPLCCPALLHIARGSWLAWALFSLAVSQLSLSR</sequence>
<dbReference type="Proteomes" id="UP001283341">
    <property type="component" value="Unassembled WGS sequence"/>
</dbReference>
<dbReference type="EMBL" id="JAUEDM010000002">
    <property type="protein sequence ID" value="KAK3326327.1"/>
    <property type="molecule type" value="Genomic_DNA"/>
</dbReference>
<accession>A0AAE0MBG9</accession>
<evidence type="ECO:0000313" key="2">
    <source>
        <dbReference type="EMBL" id="KAK3326327.1"/>
    </source>
</evidence>
<protein>
    <submittedName>
        <fullName evidence="2">Uncharacterized protein</fullName>
    </submittedName>
</protein>
<proteinExistence type="predicted"/>